<evidence type="ECO:0000256" key="1">
    <source>
        <dbReference type="SAM" id="MobiDB-lite"/>
    </source>
</evidence>
<reference evidence="3" key="1">
    <citation type="journal article" date="2019" name="bioRxiv">
        <title>Genomics, evolutionary history and diagnostics of the Alternaria alternata species group including apple and Asian pear pathotypes.</title>
        <authorList>
            <person name="Armitage A.D."/>
            <person name="Cockerton H.M."/>
            <person name="Sreenivasaprasad S."/>
            <person name="Woodhall J.W."/>
            <person name="Lane C.R."/>
            <person name="Harrison R.J."/>
            <person name="Clarkson J.P."/>
        </authorList>
    </citation>
    <scope>NUCLEOTIDE SEQUENCE [LARGE SCALE GENOMIC DNA]</scope>
    <source>
        <strain evidence="3">FERA 1082</strain>
    </source>
</reference>
<comment type="caution">
    <text evidence="2">The sequence shown here is derived from an EMBL/GenBank/DDBJ whole genome shotgun (WGS) entry which is preliminary data.</text>
</comment>
<feature type="region of interest" description="Disordered" evidence="1">
    <location>
        <begin position="258"/>
        <end position="307"/>
    </location>
</feature>
<dbReference type="Proteomes" id="UP000292402">
    <property type="component" value="Unassembled WGS sequence"/>
</dbReference>
<organism evidence="2 3">
    <name type="scientific">Alternaria tenuissima</name>
    <dbReference type="NCBI Taxonomy" id="119927"/>
    <lineage>
        <taxon>Eukaryota</taxon>
        <taxon>Fungi</taxon>
        <taxon>Dikarya</taxon>
        <taxon>Ascomycota</taxon>
        <taxon>Pezizomycotina</taxon>
        <taxon>Dothideomycetes</taxon>
        <taxon>Pleosporomycetidae</taxon>
        <taxon>Pleosporales</taxon>
        <taxon>Pleosporineae</taxon>
        <taxon>Pleosporaceae</taxon>
        <taxon>Alternaria</taxon>
        <taxon>Alternaria sect. Alternaria</taxon>
        <taxon>Alternaria alternata complex</taxon>
    </lineage>
</organism>
<sequence>MQDTHSAGMDFDFDKHIKEMEAQNYEEDVKDHAEYDFVGNDSHEDLLASSEADQAATARLAHPNAPPRHLHEPQNLQNLFVVTREIGNMGDVGSEVRLHFYKEMIHWNAGRRGTVWYSKAPAVSGAIPMTHITQYFHEHSGQLGKNACLLYAKPRPGLVLTCWVVRTQYTTHCRTDNGKDKYGDDWEESFSSRIEEADDITATDMMQHKDDELEGFVDYDIRDMGKGLLKHPKEKPLPGPGQLLVLLLGNMASGFPNLTTPTSDKKSFSSKLTPSKKSKRGEKARARKALKVKIPDGKKNVVPSSML</sequence>
<protein>
    <submittedName>
        <fullName evidence="2">Uncharacterized protein</fullName>
    </submittedName>
</protein>
<dbReference type="EMBL" id="PDXA01000005">
    <property type="protein sequence ID" value="RYN58152.1"/>
    <property type="molecule type" value="Genomic_DNA"/>
</dbReference>
<feature type="compositionally biased region" description="Basic residues" evidence="1">
    <location>
        <begin position="274"/>
        <end position="291"/>
    </location>
</feature>
<evidence type="ECO:0000313" key="2">
    <source>
        <dbReference type="EMBL" id="RYN58152.1"/>
    </source>
</evidence>
<dbReference type="AlphaFoldDB" id="A0A4Q4MRV2"/>
<evidence type="ECO:0000313" key="3">
    <source>
        <dbReference type="Proteomes" id="UP000292402"/>
    </source>
</evidence>
<accession>A0A4Q4MRV2</accession>
<proteinExistence type="predicted"/>
<name>A0A4Q4MRV2_9PLEO</name>
<gene>
    <name evidence="2" type="ORF">AA0114_g2024</name>
</gene>